<protein>
    <submittedName>
        <fullName evidence="1">3976_t:CDS:1</fullName>
    </submittedName>
</protein>
<dbReference type="AlphaFoldDB" id="A0A9N9ITC3"/>
<comment type="caution">
    <text evidence="1">The sequence shown here is derived from an EMBL/GenBank/DDBJ whole genome shotgun (WGS) entry which is preliminary data.</text>
</comment>
<proteinExistence type="predicted"/>
<dbReference type="OrthoDB" id="2387273at2759"/>
<keyword evidence="2" id="KW-1185">Reference proteome</keyword>
<evidence type="ECO:0000313" key="2">
    <source>
        <dbReference type="Proteomes" id="UP000789570"/>
    </source>
</evidence>
<gene>
    <name evidence="1" type="ORF">FCALED_LOCUS16049</name>
</gene>
<accession>A0A9N9ITC3</accession>
<feature type="non-terminal residue" evidence="1">
    <location>
        <position position="1"/>
    </location>
</feature>
<sequence length="99" mass="11555">TLKETVDSRCLPTGYSANIVPLLDSCDHCHKKLDEGEVLICGHSYHFECYQIIEYGCRHCEEYYKREIYSNMNSFLDRLEKGVKKCIQNLLIHLVTLIL</sequence>
<organism evidence="1 2">
    <name type="scientific">Funneliformis caledonium</name>
    <dbReference type="NCBI Taxonomy" id="1117310"/>
    <lineage>
        <taxon>Eukaryota</taxon>
        <taxon>Fungi</taxon>
        <taxon>Fungi incertae sedis</taxon>
        <taxon>Mucoromycota</taxon>
        <taxon>Glomeromycotina</taxon>
        <taxon>Glomeromycetes</taxon>
        <taxon>Glomerales</taxon>
        <taxon>Glomeraceae</taxon>
        <taxon>Funneliformis</taxon>
    </lineage>
</organism>
<name>A0A9N9ITC3_9GLOM</name>
<evidence type="ECO:0000313" key="1">
    <source>
        <dbReference type="EMBL" id="CAG8747228.1"/>
    </source>
</evidence>
<reference evidence="1" key="1">
    <citation type="submission" date="2021-06" db="EMBL/GenBank/DDBJ databases">
        <authorList>
            <person name="Kallberg Y."/>
            <person name="Tangrot J."/>
            <person name="Rosling A."/>
        </authorList>
    </citation>
    <scope>NUCLEOTIDE SEQUENCE</scope>
    <source>
        <strain evidence="1">UK204</strain>
    </source>
</reference>
<dbReference type="Proteomes" id="UP000789570">
    <property type="component" value="Unassembled WGS sequence"/>
</dbReference>
<dbReference type="EMBL" id="CAJVPQ010017001">
    <property type="protein sequence ID" value="CAG8747228.1"/>
    <property type="molecule type" value="Genomic_DNA"/>
</dbReference>
<feature type="non-terminal residue" evidence="1">
    <location>
        <position position="99"/>
    </location>
</feature>